<sequence length="180" mass="20862">MVKFEKSSNEYEKWDEYEKSLLTQVKRPSSLMTMFSDLLESIISKIPHDFSMLSKLKQLFIFKCKTLESIPELPSRIIELHCKKCHSLTDLSSLKILTKLQPKDCEKLKEIRGLDGTESLEELDAQGCYNWTCNPRNKHYEVLLPLLFICGFSPQLVTTPHPWVPWMCVGSTSRLLDTHP</sequence>
<dbReference type="InterPro" id="IPR032675">
    <property type="entry name" value="LRR_dom_sf"/>
</dbReference>
<organism evidence="1 2">
    <name type="scientific">Protea cynaroides</name>
    <dbReference type="NCBI Taxonomy" id="273540"/>
    <lineage>
        <taxon>Eukaryota</taxon>
        <taxon>Viridiplantae</taxon>
        <taxon>Streptophyta</taxon>
        <taxon>Embryophyta</taxon>
        <taxon>Tracheophyta</taxon>
        <taxon>Spermatophyta</taxon>
        <taxon>Magnoliopsida</taxon>
        <taxon>Proteales</taxon>
        <taxon>Proteaceae</taxon>
        <taxon>Protea</taxon>
    </lineage>
</organism>
<dbReference type="Gene3D" id="3.80.10.10">
    <property type="entry name" value="Ribonuclease Inhibitor"/>
    <property type="match status" value="1"/>
</dbReference>
<evidence type="ECO:0000313" key="2">
    <source>
        <dbReference type="Proteomes" id="UP001141806"/>
    </source>
</evidence>
<reference evidence="1" key="1">
    <citation type="journal article" date="2023" name="Plant J.">
        <title>The genome of the king protea, Protea cynaroides.</title>
        <authorList>
            <person name="Chang J."/>
            <person name="Duong T.A."/>
            <person name="Schoeman C."/>
            <person name="Ma X."/>
            <person name="Roodt D."/>
            <person name="Barker N."/>
            <person name="Li Z."/>
            <person name="Van de Peer Y."/>
            <person name="Mizrachi E."/>
        </authorList>
    </citation>
    <scope>NUCLEOTIDE SEQUENCE</scope>
    <source>
        <tissue evidence="1">Young leaves</tissue>
    </source>
</reference>
<dbReference type="Proteomes" id="UP001141806">
    <property type="component" value="Unassembled WGS sequence"/>
</dbReference>
<gene>
    <name evidence="1" type="ORF">NE237_001466</name>
</gene>
<accession>A0A9Q0QY52</accession>
<proteinExistence type="predicted"/>
<comment type="caution">
    <text evidence="1">The sequence shown here is derived from an EMBL/GenBank/DDBJ whole genome shotgun (WGS) entry which is preliminary data.</text>
</comment>
<dbReference type="EMBL" id="JAMYWD010000003">
    <property type="protein sequence ID" value="KAJ4976360.1"/>
    <property type="molecule type" value="Genomic_DNA"/>
</dbReference>
<protein>
    <submittedName>
        <fullName evidence="1">Uncharacterized protein</fullName>
    </submittedName>
</protein>
<evidence type="ECO:0000313" key="1">
    <source>
        <dbReference type="EMBL" id="KAJ4976360.1"/>
    </source>
</evidence>
<dbReference type="AlphaFoldDB" id="A0A9Q0QY52"/>
<keyword evidence="2" id="KW-1185">Reference proteome</keyword>
<dbReference type="OrthoDB" id="1936883at2759"/>
<name>A0A9Q0QY52_9MAGN</name>
<dbReference type="SUPFAM" id="SSF52058">
    <property type="entry name" value="L domain-like"/>
    <property type="match status" value="1"/>
</dbReference>